<dbReference type="PROSITE" id="PS50928">
    <property type="entry name" value="ABC_TM1"/>
    <property type="match status" value="1"/>
</dbReference>
<feature type="transmembrane region" description="Helical" evidence="7">
    <location>
        <begin position="137"/>
        <end position="158"/>
    </location>
</feature>
<feature type="domain" description="ABC transmembrane type-1" evidence="8">
    <location>
        <begin position="91"/>
        <end position="306"/>
    </location>
</feature>
<evidence type="ECO:0000256" key="6">
    <source>
        <dbReference type="ARBA" id="ARBA00023136"/>
    </source>
</evidence>
<evidence type="ECO:0000256" key="3">
    <source>
        <dbReference type="ARBA" id="ARBA00022475"/>
    </source>
</evidence>
<comment type="caution">
    <text evidence="9">The sequence shown here is derived from an EMBL/GenBank/DDBJ whole genome shotgun (WGS) entry which is preliminary data.</text>
</comment>
<dbReference type="PANTHER" id="PTHR43227:SF11">
    <property type="entry name" value="BLL4140 PROTEIN"/>
    <property type="match status" value="1"/>
</dbReference>
<evidence type="ECO:0000256" key="5">
    <source>
        <dbReference type="ARBA" id="ARBA00022989"/>
    </source>
</evidence>
<evidence type="ECO:0000259" key="8">
    <source>
        <dbReference type="PROSITE" id="PS50928"/>
    </source>
</evidence>
<reference evidence="9 10" key="1">
    <citation type="submission" date="2022-06" db="EMBL/GenBank/DDBJ databases">
        <title>Isolation of gut microbiota from human fecal samples.</title>
        <authorList>
            <person name="Pamer E.G."/>
            <person name="Barat B."/>
            <person name="Waligurski E."/>
            <person name="Medina S."/>
            <person name="Paddock L."/>
            <person name="Mostad J."/>
        </authorList>
    </citation>
    <scope>NUCLEOTIDE SEQUENCE [LARGE SCALE GENOMIC DNA]</scope>
    <source>
        <strain evidence="9 10">DFI.9.73</strain>
    </source>
</reference>
<evidence type="ECO:0000256" key="7">
    <source>
        <dbReference type="RuleBase" id="RU363032"/>
    </source>
</evidence>
<dbReference type="SUPFAM" id="SSF161098">
    <property type="entry name" value="MetI-like"/>
    <property type="match status" value="1"/>
</dbReference>
<keyword evidence="10" id="KW-1185">Reference proteome</keyword>
<evidence type="ECO:0000256" key="4">
    <source>
        <dbReference type="ARBA" id="ARBA00022692"/>
    </source>
</evidence>
<evidence type="ECO:0000313" key="10">
    <source>
        <dbReference type="Proteomes" id="UP001524473"/>
    </source>
</evidence>
<protein>
    <submittedName>
        <fullName evidence="9">ABC transporter permease subunit</fullName>
    </submittedName>
</protein>
<dbReference type="Gene3D" id="1.10.3720.10">
    <property type="entry name" value="MetI-like"/>
    <property type="match status" value="1"/>
</dbReference>
<proteinExistence type="inferred from homology"/>
<accession>A0ABT1S0R0</accession>
<keyword evidence="3" id="KW-1003">Cell membrane</keyword>
<dbReference type="PANTHER" id="PTHR43227">
    <property type="entry name" value="BLL4140 PROTEIN"/>
    <property type="match status" value="1"/>
</dbReference>
<evidence type="ECO:0000313" key="9">
    <source>
        <dbReference type="EMBL" id="MCQ4840522.1"/>
    </source>
</evidence>
<keyword evidence="2 7" id="KW-0813">Transport</keyword>
<gene>
    <name evidence="9" type="ORF">NE695_11435</name>
</gene>
<dbReference type="RefSeq" id="WP_082942186.1">
    <property type="nucleotide sequence ID" value="NZ_CABKVV010000013.1"/>
</dbReference>
<dbReference type="CDD" id="cd06261">
    <property type="entry name" value="TM_PBP2"/>
    <property type="match status" value="1"/>
</dbReference>
<dbReference type="InterPro" id="IPR000515">
    <property type="entry name" value="MetI-like"/>
</dbReference>
<evidence type="ECO:0000256" key="2">
    <source>
        <dbReference type="ARBA" id="ARBA00022448"/>
    </source>
</evidence>
<feature type="transmembrane region" description="Helical" evidence="7">
    <location>
        <begin position="31"/>
        <end position="49"/>
    </location>
</feature>
<keyword evidence="6 7" id="KW-0472">Membrane</keyword>
<dbReference type="InterPro" id="IPR050809">
    <property type="entry name" value="UgpAE/MalFG_permease"/>
</dbReference>
<organism evidence="9 10">
    <name type="scientific">Neglectibacter timonensis</name>
    <dbReference type="NCBI Taxonomy" id="1776382"/>
    <lineage>
        <taxon>Bacteria</taxon>
        <taxon>Bacillati</taxon>
        <taxon>Bacillota</taxon>
        <taxon>Clostridia</taxon>
        <taxon>Eubacteriales</taxon>
        <taxon>Oscillospiraceae</taxon>
        <taxon>Neglectibacter</taxon>
    </lineage>
</organism>
<dbReference type="EMBL" id="JANFZH010000025">
    <property type="protein sequence ID" value="MCQ4840522.1"/>
    <property type="molecule type" value="Genomic_DNA"/>
</dbReference>
<feature type="transmembrane region" description="Helical" evidence="7">
    <location>
        <begin position="232"/>
        <end position="253"/>
    </location>
</feature>
<dbReference type="Proteomes" id="UP001524473">
    <property type="component" value="Unassembled WGS sequence"/>
</dbReference>
<sequence>MRNSSVSLRSPPALSGGLNTPTHLKRFRSSIPLYIFLLPAVVYLLLLSYQPMYGVQIAFRDYSLGAGITGSPWVGLKHFITFFESPRFLHLVQNTLTITALSLLTFPLPILLAIGINYCTSRRLAKVVQMISYAPHFISTVVLVGMLTIFLSPSIGFVNTLLEMAGFDRVNFLMIPENFKFIYVGSDLWQHLGWNSVLYIGALASVSPELHEAATVDGASIWKRIWHIDLPGISPTIIIMLIMNLGFMMSVGFQKAFLLQNSGNIVSSEIISTYVYKIGLVQSNFSYSTAIDLFNTAINIVLLLTANAICRKTTETSLF</sequence>
<dbReference type="InterPro" id="IPR035906">
    <property type="entry name" value="MetI-like_sf"/>
</dbReference>
<feature type="transmembrane region" description="Helical" evidence="7">
    <location>
        <begin position="96"/>
        <end position="116"/>
    </location>
</feature>
<evidence type="ECO:0000256" key="1">
    <source>
        <dbReference type="ARBA" id="ARBA00004651"/>
    </source>
</evidence>
<comment type="subcellular location">
    <subcellularLocation>
        <location evidence="1 7">Cell membrane</location>
        <topology evidence="1 7">Multi-pass membrane protein</topology>
    </subcellularLocation>
</comment>
<keyword evidence="4 7" id="KW-0812">Transmembrane</keyword>
<dbReference type="GeneID" id="90532509"/>
<name>A0ABT1S0R0_9FIRM</name>
<dbReference type="Pfam" id="PF00528">
    <property type="entry name" value="BPD_transp_1"/>
    <property type="match status" value="1"/>
</dbReference>
<keyword evidence="5 7" id="KW-1133">Transmembrane helix</keyword>
<comment type="similarity">
    <text evidence="7">Belongs to the binding-protein-dependent transport system permease family.</text>
</comment>